<feature type="domain" description="Flagellar hook-length control protein-like C-terminal" evidence="2">
    <location>
        <begin position="471"/>
        <end position="541"/>
    </location>
</feature>
<feature type="compositionally biased region" description="Polar residues" evidence="1">
    <location>
        <begin position="261"/>
        <end position="286"/>
    </location>
</feature>
<feature type="compositionally biased region" description="Basic and acidic residues" evidence="1">
    <location>
        <begin position="292"/>
        <end position="304"/>
    </location>
</feature>
<evidence type="ECO:0000313" key="3">
    <source>
        <dbReference type="EMBL" id="SCZ70119.1"/>
    </source>
</evidence>
<feature type="region of interest" description="Disordered" evidence="1">
    <location>
        <begin position="120"/>
        <end position="304"/>
    </location>
</feature>
<dbReference type="EMBL" id="FMWG01000010">
    <property type="protein sequence ID" value="SCZ70119.1"/>
    <property type="molecule type" value="Genomic_DNA"/>
</dbReference>
<accession>A0A1G5R9Y2</accession>
<dbReference type="InterPro" id="IPR038610">
    <property type="entry name" value="FliK-like_C_sf"/>
</dbReference>
<dbReference type="Gene3D" id="3.30.750.140">
    <property type="match status" value="1"/>
</dbReference>
<name>A0A1G5R9Y2_9RHOB</name>
<dbReference type="CDD" id="cd17470">
    <property type="entry name" value="T3SS_Flik_C"/>
    <property type="match status" value="1"/>
</dbReference>
<reference evidence="3 4" key="1">
    <citation type="submission" date="2016-10" db="EMBL/GenBank/DDBJ databases">
        <authorList>
            <person name="de Groot N.N."/>
        </authorList>
    </citation>
    <scope>NUCLEOTIDE SEQUENCE [LARGE SCALE GENOMIC DNA]</scope>
    <source>
        <strain evidence="3 4">U95</strain>
    </source>
</reference>
<gene>
    <name evidence="3" type="ORF">SAMN04488118_11036</name>
</gene>
<feature type="compositionally biased region" description="Basic and acidic residues" evidence="1">
    <location>
        <begin position="29"/>
        <end position="52"/>
    </location>
</feature>
<protein>
    <submittedName>
        <fullName evidence="3">Hook-length control protein FliK</fullName>
    </submittedName>
</protein>
<dbReference type="InterPro" id="IPR021136">
    <property type="entry name" value="Flagellar_hook_control-like_C"/>
</dbReference>
<sequence length="587" mass="62783">MMIAGITGPLAARAQEPAPNAKNSAPSDVSKKETFETVFEEDKPKTAEKNVSAEDASAPPVEAEGKTPKVSKPVKAEEGTPEDPNQGVVTPDVVPVQREVAVEAAPSSKKAVEVLVEEAGDTVPQTTTRQTVLSETNVEPSEGGISGDQQASLASLEAPTEVEGEEALSAAVKTESTVQSTQAELEEAAPVSNVVRAAEVKTPTESKGNGIAEQPAAPTNASEEAQKVAVVQAETGSEDGAKARDVLDAEAVSQQPRERQTLTSPQSGAAQTASPSQNTPSTQQAQAVRVEGQAERAKDVSPRLTRAEEDRLVAQVTTETRSRVAPSTTIAQQTFQATVSAQRGDGTLEAAENNESLSDLLPSEEAADANLELARDRLSDRPIQQAAATNAVPQMVQYAVQQHRMQVQNQARTKAETAERVAQMVETTGFAAPAEIVGLSQLLTEATLKQTKSNTQNIARRVSEQLGDAFATTGEKKVEVLLNPKELGRVEMQVETTETGVKITIDAERPETSDLMREHIDQLKKEFQQMGFTEVRFEFKEPPVQQPIENEREGQMNDLLGNTDQDLDAAHIVQSLRLGETGLNLRV</sequence>
<dbReference type="AlphaFoldDB" id="A0A1G5R9Y2"/>
<organism evidence="3 4">
    <name type="scientific">Epibacterium ulvae</name>
    <dbReference type="NCBI Taxonomy" id="1156985"/>
    <lineage>
        <taxon>Bacteria</taxon>
        <taxon>Pseudomonadati</taxon>
        <taxon>Pseudomonadota</taxon>
        <taxon>Alphaproteobacteria</taxon>
        <taxon>Rhodobacterales</taxon>
        <taxon>Roseobacteraceae</taxon>
        <taxon>Epibacterium</taxon>
    </lineage>
</organism>
<dbReference type="Pfam" id="PF02120">
    <property type="entry name" value="Flg_hook"/>
    <property type="match status" value="1"/>
</dbReference>
<evidence type="ECO:0000313" key="4">
    <source>
        <dbReference type="Proteomes" id="UP000198767"/>
    </source>
</evidence>
<evidence type="ECO:0000256" key="1">
    <source>
        <dbReference type="SAM" id="MobiDB-lite"/>
    </source>
</evidence>
<feature type="region of interest" description="Disordered" evidence="1">
    <location>
        <begin position="1"/>
        <end position="92"/>
    </location>
</feature>
<dbReference type="Proteomes" id="UP000198767">
    <property type="component" value="Unassembled WGS sequence"/>
</dbReference>
<feature type="compositionally biased region" description="Polar residues" evidence="1">
    <location>
        <begin position="123"/>
        <end position="139"/>
    </location>
</feature>
<proteinExistence type="predicted"/>
<feature type="compositionally biased region" description="Polar residues" evidence="1">
    <location>
        <begin position="174"/>
        <end position="183"/>
    </location>
</feature>
<evidence type="ECO:0000259" key="2">
    <source>
        <dbReference type="Pfam" id="PF02120"/>
    </source>
</evidence>
<keyword evidence="4" id="KW-1185">Reference proteome</keyword>
<dbReference type="STRING" id="1156985.SAMN04488118_11036"/>